<evidence type="ECO:0000256" key="4">
    <source>
        <dbReference type="ARBA" id="ARBA00012339"/>
    </source>
</evidence>
<dbReference type="FunFam" id="1.10.40.30:FF:000007">
    <property type="entry name" value="Adenylosuccinate lyase"/>
    <property type="match status" value="1"/>
</dbReference>
<evidence type="ECO:0000256" key="2">
    <source>
        <dbReference type="ARBA" id="ARBA00004734"/>
    </source>
</evidence>
<dbReference type="InterPro" id="IPR024083">
    <property type="entry name" value="Fumarase/histidase_N"/>
</dbReference>
<evidence type="ECO:0000256" key="6">
    <source>
        <dbReference type="ARBA" id="ARBA00022755"/>
    </source>
</evidence>
<dbReference type="PANTHER" id="PTHR43172">
    <property type="entry name" value="ADENYLOSUCCINATE LYASE"/>
    <property type="match status" value="1"/>
</dbReference>
<dbReference type="Gene3D" id="1.20.200.10">
    <property type="entry name" value="Fumarase/aspartase (Central domain)"/>
    <property type="match status" value="1"/>
</dbReference>
<accession>A0A840YV27</accession>
<dbReference type="PROSITE" id="PS00163">
    <property type="entry name" value="FUMARATE_LYASES"/>
    <property type="match status" value="1"/>
</dbReference>
<proteinExistence type="inferred from homology"/>
<feature type="domain" description="Adenylosuccinate lyase C-terminal" evidence="13">
    <location>
        <begin position="344"/>
        <end position="426"/>
    </location>
</feature>
<sequence>MTDIWSPETKYRIWFEIEAHATDALADLGVVPKEAAATIWEADRNAPPFDIARIDAIEAETKHDVIAFLTHVAERTGPSARFLHQGMTSSDVLDTCLAVQLARASDILLDDLDQLLVVLKRRAEEHKYTPTIGRSHGIHAEPTTFGLKLAQAYAEFARNRDRLAAARADVATCAISGAVGTFANINPAVEAHVAAKMGLTPEPVSTQVIPRDRHAMFFATLGVIASSIERLATEIRHLQRTEVLEAEEYFAPGQKGSSAMPHKRNPVLTENLTGLARMVRGYVTPALENVALWHERDISHSSVERYIGPDATITLDFALARLTGVMDKLLVYPERMQKNLDRMGGLTNSQRVLLALTQAGVSREDAYRLVQRNAMKVWESDGALSLKELLKNDADVTAALSDAEIEEKFDPEYHFRHVDTIFDRVFT</sequence>
<dbReference type="Gene3D" id="1.10.275.10">
    <property type="entry name" value="Fumarase/aspartase (N-terminal domain)"/>
    <property type="match status" value="1"/>
</dbReference>
<dbReference type="Pfam" id="PF00206">
    <property type="entry name" value="Lyase_1"/>
    <property type="match status" value="1"/>
</dbReference>
<dbReference type="InterPro" id="IPR020557">
    <property type="entry name" value="Fumarate_lyase_CS"/>
</dbReference>
<evidence type="ECO:0000256" key="12">
    <source>
        <dbReference type="RuleBase" id="RU361172"/>
    </source>
</evidence>
<comment type="caution">
    <text evidence="14">The sequence shown here is derived from an EMBL/GenBank/DDBJ whole genome shotgun (WGS) entry which is preliminary data.</text>
</comment>
<dbReference type="AlphaFoldDB" id="A0A840YV27"/>
<evidence type="ECO:0000256" key="7">
    <source>
        <dbReference type="ARBA" id="ARBA00023239"/>
    </source>
</evidence>
<keyword evidence="15" id="KW-1185">Reference proteome</keyword>
<dbReference type="InterPro" id="IPR004769">
    <property type="entry name" value="Pur_lyase"/>
</dbReference>
<dbReference type="InterPro" id="IPR019468">
    <property type="entry name" value="AdenyloSucc_lyase_C"/>
</dbReference>
<dbReference type="SUPFAM" id="SSF48557">
    <property type="entry name" value="L-aspartase-like"/>
    <property type="match status" value="1"/>
</dbReference>
<dbReference type="UniPathway" id="UPA00074">
    <property type="reaction ID" value="UER00132"/>
</dbReference>
<dbReference type="GO" id="GO:0006189">
    <property type="term" value="P:'de novo' IMP biosynthetic process"/>
    <property type="evidence" value="ECO:0007669"/>
    <property type="project" value="UniProtKB-UniPathway"/>
</dbReference>
<dbReference type="GO" id="GO:0005829">
    <property type="term" value="C:cytosol"/>
    <property type="evidence" value="ECO:0007669"/>
    <property type="project" value="TreeGrafter"/>
</dbReference>
<dbReference type="PRINTS" id="PR00149">
    <property type="entry name" value="FUMRATELYASE"/>
</dbReference>
<reference evidence="14 15" key="1">
    <citation type="submission" date="2020-08" db="EMBL/GenBank/DDBJ databases">
        <title>Genomic Encyclopedia of Type Strains, Phase IV (KMG-IV): sequencing the most valuable type-strain genomes for metagenomic binning, comparative biology and taxonomic classification.</title>
        <authorList>
            <person name="Goeker M."/>
        </authorList>
    </citation>
    <scope>NUCLEOTIDE SEQUENCE [LARGE SCALE GENOMIC DNA]</scope>
    <source>
        <strain evidence="14 15">DSM 27203</strain>
    </source>
</reference>
<dbReference type="NCBIfam" id="TIGR00928">
    <property type="entry name" value="purB"/>
    <property type="match status" value="1"/>
</dbReference>
<dbReference type="InterPro" id="IPR022761">
    <property type="entry name" value="Fumarate_lyase_N"/>
</dbReference>
<evidence type="ECO:0000256" key="3">
    <source>
        <dbReference type="ARBA" id="ARBA00008273"/>
    </source>
</evidence>
<evidence type="ECO:0000313" key="15">
    <source>
        <dbReference type="Proteomes" id="UP000554342"/>
    </source>
</evidence>
<name>A0A840YV27_9SPHN</name>
<dbReference type="GO" id="GO:0044208">
    <property type="term" value="P:'de novo' AMP biosynthetic process"/>
    <property type="evidence" value="ECO:0007669"/>
    <property type="project" value="UniProtKB-UniPathway"/>
</dbReference>
<dbReference type="FunFam" id="1.20.200.10:FF:000008">
    <property type="entry name" value="Adenylosuccinate lyase"/>
    <property type="match status" value="1"/>
</dbReference>
<evidence type="ECO:0000256" key="11">
    <source>
        <dbReference type="NCBIfam" id="TIGR00928"/>
    </source>
</evidence>
<dbReference type="Pfam" id="PF10397">
    <property type="entry name" value="ADSL_C"/>
    <property type="match status" value="1"/>
</dbReference>
<dbReference type="InterPro" id="IPR008948">
    <property type="entry name" value="L-Aspartase-like"/>
</dbReference>
<dbReference type="Proteomes" id="UP000554342">
    <property type="component" value="Unassembled WGS sequence"/>
</dbReference>
<evidence type="ECO:0000256" key="9">
    <source>
        <dbReference type="ARBA" id="ARBA00030717"/>
    </source>
</evidence>
<keyword evidence="7 12" id="KW-0456">Lyase</keyword>
<organism evidence="14 15">
    <name type="scientific">Stakelama sediminis</name>
    <dbReference type="NCBI Taxonomy" id="463200"/>
    <lineage>
        <taxon>Bacteria</taxon>
        <taxon>Pseudomonadati</taxon>
        <taxon>Pseudomonadota</taxon>
        <taxon>Alphaproteobacteria</taxon>
        <taxon>Sphingomonadales</taxon>
        <taxon>Sphingomonadaceae</taxon>
        <taxon>Stakelama</taxon>
    </lineage>
</organism>
<comment type="pathway">
    <text evidence="1 12">Purine metabolism; IMP biosynthesis via de novo pathway; 5-amino-1-(5-phospho-D-ribosyl)imidazole-4-carboxamide from 5-amino-1-(5-phospho-D-ribosyl)imidazole-4-carboxylate: step 2/2.</text>
</comment>
<evidence type="ECO:0000313" key="14">
    <source>
        <dbReference type="EMBL" id="MBB5717493.1"/>
    </source>
</evidence>
<dbReference type="UniPathway" id="UPA00075">
    <property type="reaction ID" value="UER00336"/>
</dbReference>
<keyword evidence="6 12" id="KW-0658">Purine biosynthesis</keyword>
<evidence type="ECO:0000256" key="5">
    <source>
        <dbReference type="ARBA" id="ARBA00017058"/>
    </source>
</evidence>
<evidence type="ECO:0000256" key="8">
    <source>
        <dbReference type="ARBA" id="ARBA00024477"/>
    </source>
</evidence>
<gene>
    <name evidence="14" type="ORF">FHR23_000400</name>
</gene>
<dbReference type="InterPro" id="IPR000362">
    <property type="entry name" value="Fumarate_lyase_fam"/>
</dbReference>
<dbReference type="PRINTS" id="PR00145">
    <property type="entry name" value="ARGSUCLYASE"/>
</dbReference>
<comment type="catalytic activity">
    <reaction evidence="8">
        <text>(2S)-2-[5-amino-1-(5-phospho-beta-D-ribosyl)imidazole-4-carboxamido]succinate = 5-amino-1-(5-phospho-beta-D-ribosyl)imidazole-4-carboxamide + fumarate</text>
        <dbReference type="Rhea" id="RHEA:23920"/>
        <dbReference type="ChEBI" id="CHEBI:29806"/>
        <dbReference type="ChEBI" id="CHEBI:58443"/>
        <dbReference type="ChEBI" id="CHEBI:58475"/>
        <dbReference type="EC" id="4.3.2.2"/>
    </reaction>
    <physiologicalReaction direction="left-to-right" evidence="8">
        <dbReference type="Rhea" id="RHEA:23921"/>
    </physiologicalReaction>
</comment>
<dbReference type="GO" id="GO:0004018">
    <property type="term" value="F:N6-(1,2-dicarboxyethyl)AMP AMP-lyase (fumarate-forming) activity"/>
    <property type="evidence" value="ECO:0007669"/>
    <property type="project" value="UniProtKB-UniRule"/>
</dbReference>
<evidence type="ECO:0000259" key="13">
    <source>
        <dbReference type="SMART" id="SM00998"/>
    </source>
</evidence>
<evidence type="ECO:0000256" key="1">
    <source>
        <dbReference type="ARBA" id="ARBA00004706"/>
    </source>
</evidence>
<dbReference type="GO" id="GO:0070626">
    <property type="term" value="F:(S)-2-(5-amino-1-(5-phospho-D-ribosyl)imidazole-4-carboxamido) succinate lyase (fumarate-forming) activity"/>
    <property type="evidence" value="ECO:0007669"/>
    <property type="project" value="TreeGrafter"/>
</dbReference>
<dbReference type="EC" id="4.3.2.2" evidence="4 11"/>
<dbReference type="CDD" id="cd01360">
    <property type="entry name" value="Adenylsuccinate_lyase_1"/>
    <property type="match status" value="1"/>
</dbReference>
<dbReference type="PANTHER" id="PTHR43172:SF1">
    <property type="entry name" value="ADENYLOSUCCINATE LYASE"/>
    <property type="match status" value="1"/>
</dbReference>
<comment type="similarity">
    <text evidence="3 12">Belongs to the lyase 1 family. Adenylosuccinate lyase subfamily.</text>
</comment>
<dbReference type="Gene3D" id="1.10.40.30">
    <property type="entry name" value="Fumarase/aspartase (C-terminal domain)"/>
    <property type="match status" value="1"/>
</dbReference>
<protein>
    <recommendedName>
        <fullName evidence="5 11">Adenylosuccinate lyase</fullName>
        <shortName evidence="12">ASL</shortName>
        <ecNumber evidence="4 11">4.3.2.2</ecNumber>
    </recommendedName>
    <alternativeName>
        <fullName evidence="9 12">Adenylosuccinase</fullName>
    </alternativeName>
</protein>
<comment type="pathway">
    <text evidence="2 12">Purine metabolism; AMP biosynthesis via de novo pathway; AMP from IMP: step 2/2.</text>
</comment>
<comment type="catalytic activity">
    <reaction evidence="10">
        <text>N(6)-(1,2-dicarboxyethyl)-AMP = fumarate + AMP</text>
        <dbReference type="Rhea" id="RHEA:16853"/>
        <dbReference type="ChEBI" id="CHEBI:29806"/>
        <dbReference type="ChEBI" id="CHEBI:57567"/>
        <dbReference type="ChEBI" id="CHEBI:456215"/>
        <dbReference type="EC" id="4.3.2.2"/>
    </reaction>
    <physiologicalReaction direction="left-to-right" evidence="10">
        <dbReference type="Rhea" id="RHEA:16854"/>
    </physiologicalReaction>
</comment>
<dbReference type="SMART" id="SM00998">
    <property type="entry name" value="ADSL_C"/>
    <property type="match status" value="1"/>
</dbReference>
<dbReference type="EMBL" id="JACIJI010000001">
    <property type="protein sequence ID" value="MBB5717493.1"/>
    <property type="molecule type" value="Genomic_DNA"/>
</dbReference>
<evidence type="ECO:0000256" key="10">
    <source>
        <dbReference type="ARBA" id="ARBA00049115"/>
    </source>
</evidence>